<dbReference type="EMBL" id="JAFMYV010000013">
    <property type="protein sequence ID" value="MBO0939338.1"/>
    <property type="molecule type" value="Genomic_DNA"/>
</dbReference>
<feature type="chain" id="PRO_5037703791" description="Porin" evidence="1">
    <location>
        <begin position="22"/>
        <end position="396"/>
    </location>
</feature>
<keyword evidence="3" id="KW-1185">Reference proteome</keyword>
<evidence type="ECO:0000313" key="3">
    <source>
        <dbReference type="Proteomes" id="UP000664034"/>
    </source>
</evidence>
<reference evidence="2" key="1">
    <citation type="submission" date="2021-03" db="EMBL/GenBank/DDBJ databases">
        <title>Fibrella sp. HMF5335 genome sequencing and assembly.</title>
        <authorList>
            <person name="Kang H."/>
            <person name="Kim H."/>
            <person name="Bae S."/>
            <person name="Joh K."/>
        </authorList>
    </citation>
    <scope>NUCLEOTIDE SEQUENCE</scope>
    <source>
        <strain evidence="2">HMF5335</strain>
    </source>
</reference>
<organism evidence="2 3">
    <name type="scientific">Fibrella rubiginis</name>
    <dbReference type="NCBI Taxonomy" id="2817060"/>
    <lineage>
        <taxon>Bacteria</taxon>
        <taxon>Pseudomonadati</taxon>
        <taxon>Bacteroidota</taxon>
        <taxon>Cytophagia</taxon>
        <taxon>Cytophagales</taxon>
        <taxon>Spirosomataceae</taxon>
        <taxon>Fibrella</taxon>
    </lineage>
</organism>
<dbReference type="RefSeq" id="WP_207366861.1">
    <property type="nucleotide sequence ID" value="NZ_JAFMYV010000013.1"/>
</dbReference>
<sequence length="396" mass="43800">MNRVLWSVWVMASLISLTVQAQTDSLAMDTTARTPPKAKTPVFAVSGYVKYLNTISIPGLSDEWTFDNQVHNRLKLRYQPIAGLTVSIAMRNRLFFGQSVSRNPLFVAQTTRTLDYVNLGGVLFREQSVLLHSVFDRANVDFQHGHWQVTVGKQRVNWGKSYVWNPNDIFNAYSFFDFDYEERPGTDAGLIRRYLGTQSSIEVVGSLGKRGGRGTVAALYKFNRQGTDGQVLIGKMDSSWVVGAGWAGQLRDAGLKGEVSYFGPSGNSPGTFVGDVSVDYTMPNTLTFRLEGLVNSHPLRADALAFLTQPVTARTLINNSVSVFGAVGYEITPLVVANLNSIWNIDDRSYYLNPSVTINLKDNTELLVTAQVLSGRTGSLFSGIGSFVFTRLKWSF</sequence>
<evidence type="ECO:0000256" key="1">
    <source>
        <dbReference type="SAM" id="SignalP"/>
    </source>
</evidence>
<accession>A0A939K6X7</accession>
<proteinExistence type="predicted"/>
<dbReference type="Proteomes" id="UP000664034">
    <property type="component" value="Unassembled WGS sequence"/>
</dbReference>
<protein>
    <recommendedName>
        <fullName evidence="4">Porin</fullName>
    </recommendedName>
</protein>
<feature type="signal peptide" evidence="1">
    <location>
        <begin position="1"/>
        <end position="21"/>
    </location>
</feature>
<name>A0A939K6X7_9BACT</name>
<gene>
    <name evidence="2" type="ORF">J2I47_22485</name>
</gene>
<keyword evidence="1" id="KW-0732">Signal</keyword>
<evidence type="ECO:0000313" key="2">
    <source>
        <dbReference type="EMBL" id="MBO0939338.1"/>
    </source>
</evidence>
<comment type="caution">
    <text evidence="2">The sequence shown here is derived from an EMBL/GenBank/DDBJ whole genome shotgun (WGS) entry which is preliminary data.</text>
</comment>
<dbReference type="AlphaFoldDB" id="A0A939K6X7"/>
<evidence type="ECO:0008006" key="4">
    <source>
        <dbReference type="Google" id="ProtNLM"/>
    </source>
</evidence>